<gene>
    <name evidence="3" type="ORF">NliqN6_0511</name>
</gene>
<evidence type="ECO:0000256" key="1">
    <source>
        <dbReference type="SAM" id="MobiDB-lite"/>
    </source>
</evidence>
<keyword evidence="2" id="KW-1133">Transmembrane helix</keyword>
<dbReference type="Proteomes" id="UP000620104">
    <property type="component" value="Unassembled WGS sequence"/>
</dbReference>
<comment type="caution">
    <text evidence="3">The sequence shown here is derived from an EMBL/GenBank/DDBJ whole genome shotgun (WGS) entry which is preliminary data.</text>
</comment>
<dbReference type="OrthoDB" id="2576082at2759"/>
<evidence type="ECO:0000256" key="2">
    <source>
        <dbReference type="SAM" id="Phobius"/>
    </source>
</evidence>
<evidence type="ECO:0000313" key="3">
    <source>
        <dbReference type="EMBL" id="GHJ84109.1"/>
    </source>
</evidence>
<dbReference type="Gene3D" id="2.60.120.260">
    <property type="entry name" value="Galactose-binding domain-like"/>
    <property type="match status" value="1"/>
</dbReference>
<evidence type="ECO:0000313" key="4">
    <source>
        <dbReference type="Proteomes" id="UP000620104"/>
    </source>
</evidence>
<dbReference type="EMBL" id="BLZA01000007">
    <property type="protein sequence ID" value="GHJ84109.1"/>
    <property type="molecule type" value="Genomic_DNA"/>
</dbReference>
<proteinExistence type="predicted"/>
<keyword evidence="2" id="KW-0472">Membrane</keyword>
<feature type="compositionally biased region" description="Pro residues" evidence="1">
    <location>
        <begin position="310"/>
        <end position="323"/>
    </location>
</feature>
<dbReference type="AlphaFoldDB" id="A0A8H3TPT2"/>
<keyword evidence="2" id="KW-0812">Transmembrane</keyword>
<feature type="region of interest" description="Disordered" evidence="1">
    <location>
        <begin position="308"/>
        <end position="347"/>
    </location>
</feature>
<feature type="transmembrane region" description="Helical" evidence="2">
    <location>
        <begin position="354"/>
        <end position="375"/>
    </location>
</feature>
<accession>A0A8H3TPT2</accession>
<sequence length="432" mass="45315">MSPTSGPQVLRLPASSPLFDYSPYIRRLDDISSHGEGAHAGWIGVSNANGEELMTYGEDKDGAWIVLKDIASQTFTPFFSTPSPDAYEVTAQIDSDPLTVVPRSGIRLNASTIAPTHQVRLLVACRLGGNGCSASGPTAAFSFHGMDSEVALSPDSQLALNATLDDSSKHIVYQGFAAGTQSGNSIINDAIVAASQGNTLSYTSSGGATAGLHFTGTSIQIQGTTGSTLGTYSVSLDNGPPLIANATRSIFSAQQLMFLASDLKQQEHHVVVSNLEEGKGLALDAFMAWGQGVACFGQGCAAGYTAPAPSSLPPSQTPSPGPPSTNTAAPTSTQAEPVQQSGVPGGRTDGGSNIGAIIGAIFGVLLALVILFVIYRCWRRKRPEKEEVVEINPWDEANMLTKQPNHFVRVDPKEQMPYRFASAPTGLMPCRS</sequence>
<protein>
    <submittedName>
        <fullName evidence="3">Uncharacterized protein</fullName>
    </submittedName>
</protein>
<keyword evidence="4" id="KW-1185">Reference proteome</keyword>
<name>A0A8H3TPT2_9TREE</name>
<feature type="compositionally biased region" description="Low complexity" evidence="1">
    <location>
        <begin position="324"/>
        <end position="335"/>
    </location>
</feature>
<reference evidence="3" key="1">
    <citation type="submission" date="2020-07" db="EMBL/GenBank/DDBJ databases">
        <title>Draft Genome Sequence of a Deep-Sea Yeast, Naganishia (Cryptococcus) liquefaciens strain N6.</title>
        <authorList>
            <person name="Han Y.W."/>
            <person name="Kajitani R."/>
            <person name="Morimoto H."/>
            <person name="Parhat M."/>
            <person name="Tsubouchi H."/>
            <person name="Bakenova O."/>
            <person name="Ogata M."/>
            <person name="Argunhan B."/>
            <person name="Aoki R."/>
            <person name="Kajiwara S."/>
            <person name="Itoh T."/>
            <person name="Iwasaki H."/>
        </authorList>
    </citation>
    <scope>NUCLEOTIDE SEQUENCE</scope>
    <source>
        <strain evidence="3">N6</strain>
    </source>
</reference>
<organism evidence="3 4">
    <name type="scientific">Naganishia liquefaciens</name>
    <dbReference type="NCBI Taxonomy" id="104408"/>
    <lineage>
        <taxon>Eukaryota</taxon>
        <taxon>Fungi</taxon>
        <taxon>Dikarya</taxon>
        <taxon>Basidiomycota</taxon>
        <taxon>Agaricomycotina</taxon>
        <taxon>Tremellomycetes</taxon>
        <taxon>Filobasidiales</taxon>
        <taxon>Filobasidiaceae</taxon>
        <taxon>Naganishia</taxon>
    </lineage>
</organism>